<evidence type="ECO:0000313" key="1">
    <source>
        <dbReference type="EMBL" id="MBF9068249.1"/>
    </source>
</evidence>
<comment type="caution">
    <text evidence="1">The sequence shown here is derived from an EMBL/GenBank/DDBJ whole genome shotgun (WGS) entry which is preliminary data.</text>
</comment>
<dbReference type="Proteomes" id="UP000657385">
    <property type="component" value="Unassembled WGS sequence"/>
</dbReference>
<evidence type="ECO:0000313" key="2">
    <source>
        <dbReference type="Proteomes" id="UP000657385"/>
    </source>
</evidence>
<proteinExistence type="predicted"/>
<protein>
    <submittedName>
        <fullName evidence="1">Uncharacterized protein</fullName>
    </submittedName>
</protein>
<dbReference type="EMBL" id="JADPRT010000003">
    <property type="protein sequence ID" value="MBF9068249.1"/>
    <property type="molecule type" value="Genomic_DNA"/>
</dbReference>
<dbReference type="RefSeq" id="WP_196193394.1">
    <property type="nucleotide sequence ID" value="NZ_JADPRT010000003.1"/>
</dbReference>
<accession>A0A931AZE0</accession>
<keyword evidence="2" id="KW-1185">Reference proteome</keyword>
<sequence>MSKTARNLLVALALTLGLGAAAVPVGALHRAGIVDAASSAASTTSPNDLSWG</sequence>
<gene>
    <name evidence="1" type="ORF">I2501_09390</name>
</gene>
<name>A0A931AZE0_9ACTN</name>
<organism evidence="1 2">
    <name type="scientific">Streptacidiphilus fuscans</name>
    <dbReference type="NCBI Taxonomy" id="2789292"/>
    <lineage>
        <taxon>Bacteria</taxon>
        <taxon>Bacillati</taxon>
        <taxon>Actinomycetota</taxon>
        <taxon>Actinomycetes</taxon>
        <taxon>Kitasatosporales</taxon>
        <taxon>Streptomycetaceae</taxon>
        <taxon>Streptacidiphilus</taxon>
    </lineage>
</organism>
<dbReference type="AlphaFoldDB" id="A0A931AZE0"/>
<reference evidence="1" key="1">
    <citation type="submission" date="2020-11" db="EMBL/GenBank/DDBJ databases">
        <title>Isolation and identification of active actinomycetes.</title>
        <authorList>
            <person name="Yu B."/>
        </authorList>
    </citation>
    <scope>NUCLEOTIDE SEQUENCE</scope>
    <source>
        <strain evidence="1">NEAU-YB345</strain>
    </source>
</reference>